<dbReference type="EMBL" id="KQ971338">
    <property type="protein sequence ID" value="EFA02547.1"/>
    <property type="molecule type" value="Genomic_DNA"/>
</dbReference>
<reference evidence="1 2" key="1">
    <citation type="journal article" date="2008" name="Nature">
        <title>The genome of the model beetle and pest Tribolium castaneum.</title>
        <authorList>
            <consortium name="Tribolium Genome Sequencing Consortium"/>
            <person name="Richards S."/>
            <person name="Gibbs R.A."/>
            <person name="Weinstock G.M."/>
            <person name="Brown S.J."/>
            <person name="Denell R."/>
            <person name="Beeman R.W."/>
            <person name="Gibbs R."/>
            <person name="Beeman R.W."/>
            <person name="Brown S.J."/>
            <person name="Bucher G."/>
            <person name="Friedrich M."/>
            <person name="Grimmelikhuijzen C.J."/>
            <person name="Klingler M."/>
            <person name="Lorenzen M."/>
            <person name="Richards S."/>
            <person name="Roth S."/>
            <person name="Schroder R."/>
            <person name="Tautz D."/>
            <person name="Zdobnov E.M."/>
            <person name="Muzny D."/>
            <person name="Gibbs R.A."/>
            <person name="Weinstock G.M."/>
            <person name="Attaway T."/>
            <person name="Bell S."/>
            <person name="Buhay C.J."/>
            <person name="Chandrabose M.N."/>
            <person name="Chavez D."/>
            <person name="Clerk-Blankenburg K.P."/>
            <person name="Cree A."/>
            <person name="Dao M."/>
            <person name="Davis C."/>
            <person name="Chacko J."/>
            <person name="Dinh H."/>
            <person name="Dugan-Rocha S."/>
            <person name="Fowler G."/>
            <person name="Garner T.T."/>
            <person name="Garnes J."/>
            <person name="Gnirke A."/>
            <person name="Hawes A."/>
            <person name="Hernandez J."/>
            <person name="Hines S."/>
            <person name="Holder M."/>
            <person name="Hume J."/>
            <person name="Jhangiani S.N."/>
            <person name="Joshi V."/>
            <person name="Khan Z.M."/>
            <person name="Jackson L."/>
            <person name="Kovar C."/>
            <person name="Kowis A."/>
            <person name="Lee S."/>
            <person name="Lewis L.R."/>
            <person name="Margolis J."/>
            <person name="Morgan M."/>
            <person name="Nazareth L.V."/>
            <person name="Nguyen N."/>
            <person name="Okwuonu G."/>
            <person name="Parker D."/>
            <person name="Richards S."/>
            <person name="Ruiz S.J."/>
            <person name="Santibanez J."/>
            <person name="Savard J."/>
            <person name="Scherer S.E."/>
            <person name="Schneider B."/>
            <person name="Sodergren E."/>
            <person name="Tautz D."/>
            <person name="Vattahil S."/>
            <person name="Villasana D."/>
            <person name="White C.S."/>
            <person name="Wright R."/>
            <person name="Park Y."/>
            <person name="Beeman R.W."/>
            <person name="Lord J."/>
            <person name="Oppert B."/>
            <person name="Lorenzen M."/>
            <person name="Brown S."/>
            <person name="Wang L."/>
            <person name="Savard J."/>
            <person name="Tautz D."/>
            <person name="Richards S."/>
            <person name="Weinstock G."/>
            <person name="Gibbs R.A."/>
            <person name="Liu Y."/>
            <person name="Worley K."/>
            <person name="Weinstock G."/>
            <person name="Elsik C.G."/>
            <person name="Reese J.T."/>
            <person name="Elhaik E."/>
            <person name="Landan G."/>
            <person name="Graur D."/>
            <person name="Arensburger P."/>
            <person name="Atkinson P."/>
            <person name="Beeman R.W."/>
            <person name="Beidler J."/>
            <person name="Brown S.J."/>
            <person name="Demuth J.P."/>
            <person name="Drury D.W."/>
            <person name="Du Y.Z."/>
            <person name="Fujiwara H."/>
            <person name="Lorenzen M."/>
            <person name="Maselli V."/>
            <person name="Osanai M."/>
            <person name="Park Y."/>
            <person name="Robertson H.M."/>
            <person name="Tu Z."/>
            <person name="Wang J.J."/>
            <person name="Wang S."/>
            <person name="Richards S."/>
            <person name="Song H."/>
            <person name="Zhang L."/>
            <person name="Sodergren E."/>
            <person name="Werner D."/>
            <person name="Stanke M."/>
            <person name="Morgenstern B."/>
            <person name="Solovyev V."/>
            <person name="Kosarev P."/>
            <person name="Brown G."/>
            <person name="Chen H.C."/>
            <person name="Ermolaeva O."/>
            <person name="Hlavina W."/>
            <person name="Kapustin Y."/>
            <person name="Kiryutin B."/>
            <person name="Kitts P."/>
            <person name="Maglott D."/>
            <person name="Pruitt K."/>
            <person name="Sapojnikov V."/>
            <person name="Souvorov A."/>
            <person name="Mackey A.J."/>
            <person name="Waterhouse R.M."/>
            <person name="Wyder S."/>
            <person name="Zdobnov E.M."/>
            <person name="Zdobnov E.M."/>
            <person name="Wyder S."/>
            <person name="Kriventseva E.V."/>
            <person name="Kadowaki T."/>
            <person name="Bork P."/>
            <person name="Aranda M."/>
            <person name="Bao R."/>
            <person name="Beermann A."/>
            <person name="Berns N."/>
            <person name="Bolognesi R."/>
            <person name="Bonneton F."/>
            <person name="Bopp D."/>
            <person name="Brown S.J."/>
            <person name="Bucher G."/>
            <person name="Butts T."/>
            <person name="Chaumot A."/>
            <person name="Denell R.E."/>
            <person name="Ferrier D.E."/>
            <person name="Friedrich M."/>
            <person name="Gordon C.M."/>
            <person name="Jindra M."/>
            <person name="Klingler M."/>
            <person name="Lan Q."/>
            <person name="Lattorff H.M."/>
            <person name="Laudet V."/>
            <person name="von Levetsow C."/>
            <person name="Liu Z."/>
            <person name="Lutz R."/>
            <person name="Lynch J.A."/>
            <person name="da Fonseca R.N."/>
            <person name="Posnien N."/>
            <person name="Reuter R."/>
            <person name="Roth S."/>
            <person name="Savard J."/>
            <person name="Schinko J.B."/>
            <person name="Schmitt C."/>
            <person name="Schoppmeier M."/>
            <person name="Schroder R."/>
            <person name="Shippy T.D."/>
            <person name="Simonnet F."/>
            <person name="Marques-Souza H."/>
            <person name="Tautz D."/>
            <person name="Tomoyasu Y."/>
            <person name="Trauner J."/>
            <person name="Van der Zee M."/>
            <person name="Vervoort M."/>
            <person name="Wittkopp N."/>
            <person name="Wimmer E.A."/>
            <person name="Yang X."/>
            <person name="Jones A.K."/>
            <person name="Sattelle D.B."/>
            <person name="Ebert P.R."/>
            <person name="Nelson D."/>
            <person name="Scott J.G."/>
            <person name="Beeman R.W."/>
            <person name="Muthukrishnan S."/>
            <person name="Kramer K.J."/>
            <person name="Arakane Y."/>
            <person name="Beeman R.W."/>
            <person name="Zhu Q."/>
            <person name="Hogenkamp D."/>
            <person name="Dixit R."/>
            <person name="Oppert B."/>
            <person name="Jiang H."/>
            <person name="Zou Z."/>
            <person name="Marshall J."/>
            <person name="Elpidina E."/>
            <person name="Vinokurov K."/>
            <person name="Oppert C."/>
            <person name="Zou Z."/>
            <person name="Evans J."/>
            <person name="Lu Z."/>
            <person name="Zhao P."/>
            <person name="Sumathipala N."/>
            <person name="Altincicek B."/>
            <person name="Vilcinskas A."/>
            <person name="Williams M."/>
            <person name="Hultmark D."/>
            <person name="Hetru C."/>
            <person name="Jiang H."/>
            <person name="Grimmelikhuijzen C.J."/>
            <person name="Hauser F."/>
            <person name="Cazzamali G."/>
            <person name="Williamson M."/>
            <person name="Park Y."/>
            <person name="Li B."/>
            <person name="Tanaka Y."/>
            <person name="Predel R."/>
            <person name="Neupert S."/>
            <person name="Schachtner J."/>
            <person name="Verleyen P."/>
            <person name="Raible F."/>
            <person name="Bork P."/>
            <person name="Friedrich M."/>
            <person name="Walden K.K."/>
            <person name="Robertson H.M."/>
            <person name="Angeli S."/>
            <person name="Foret S."/>
            <person name="Bucher G."/>
            <person name="Schuetz S."/>
            <person name="Maleszka R."/>
            <person name="Wimmer E.A."/>
            <person name="Beeman R.W."/>
            <person name="Lorenzen M."/>
            <person name="Tomoyasu Y."/>
            <person name="Miller S.C."/>
            <person name="Grossmann D."/>
            <person name="Bucher G."/>
        </authorList>
    </citation>
    <scope>NUCLEOTIDE SEQUENCE [LARGE SCALE GENOMIC DNA]</scope>
    <source>
        <strain evidence="1 2">Georgia GA2</strain>
    </source>
</reference>
<sequence>MAQKTEAILSAEIKEALRACVYIDLAAVKPYVQSCVLSASRKLKKITGNEFRVCLRDENADWKI</sequence>
<dbReference type="HOGENOM" id="CLU_2870484_0_0_1"/>
<dbReference type="AlphaFoldDB" id="D2A0Q3"/>
<evidence type="ECO:0000313" key="1">
    <source>
        <dbReference type="EMBL" id="EFA02547.1"/>
    </source>
</evidence>
<proteinExistence type="predicted"/>
<keyword evidence="2" id="KW-1185">Reference proteome</keyword>
<dbReference type="Proteomes" id="UP000007266">
    <property type="component" value="Linkage group 4"/>
</dbReference>
<accession>D2A0Q3</accession>
<evidence type="ECO:0000313" key="2">
    <source>
        <dbReference type="Proteomes" id="UP000007266"/>
    </source>
</evidence>
<dbReference type="InParanoid" id="D2A0Q3"/>
<gene>
    <name evidence="1" type="primary">GLEAN_08252</name>
    <name evidence="1" type="ORF">TcasGA2_TC008252</name>
</gene>
<protein>
    <submittedName>
        <fullName evidence="1">Uncharacterized protein</fullName>
    </submittedName>
</protein>
<reference evidence="1 2" key="2">
    <citation type="journal article" date="2010" name="Nucleic Acids Res.">
        <title>BeetleBase in 2010: revisions to provide comprehensive genomic information for Tribolium castaneum.</title>
        <authorList>
            <person name="Kim H.S."/>
            <person name="Murphy T."/>
            <person name="Xia J."/>
            <person name="Caragea D."/>
            <person name="Park Y."/>
            <person name="Beeman R.W."/>
            <person name="Lorenzen M.D."/>
            <person name="Butcher S."/>
            <person name="Manak J.R."/>
            <person name="Brown S.J."/>
        </authorList>
    </citation>
    <scope>GENOME REANNOTATION</scope>
    <source>
        <strain evidence="1 2">Georgia GA2</strain>
    </source>
</reference>
<organism evidence="1 2">
    <name type="scientific">Tribolium castaneum</name>
    <name type="common">Red flour beetle</name>
    <dbReference type="NCBI Taxonomy" id="7070"/>
    <lineage>
        <taxon>Eukaryota</taxon>
        <taxon>Metazoa</taxon>
        <taxon>Ecdysozoa</taxon>
        <taxon>Arthropoda</taxon>
        <taxon>Hexapoda</taxon>
        <taxon>Insecta</taxon>
        <taxon>Pterygota</taxon>
        <taxon>Neoptera</taxon>
        <taxon>Endopterygota</taxon>
        <taxon>Coleoptera</taxon>
        <taxon>Polyphaga</taxon>
        <taxon>Cucujiformia</taxon>
        <taxon>Tenebrionidae</taxon>
        <taxon>Tenebrionidae incertae sedis</taxon>
        <taxon>Tribolium</taxon>
    </lineage>
</organism>
<name>D2A0Q3_TRICA</name>